<dbReference type="InterPro" id="IPR001920">
    <property type="entry name" value="Asp/Glu_race"/>
</dbReference>
<feature type="binding site" evidence="8">
    <location>
        <begin position="14"/>
        <end position="15"/>
    </location>
    <ligand>
        <name>substrate</name>
    </ligand>
</feature>
<gene>
    <name evidence="8" type="primary">murI</name>
    <name evidence="9" type="ORF">E6K80_11725</name>
</gene>
<proteinExistence type="inferred from homology"/>
<accession>A0A538U0M0</accession>
<feature type="binding site" evidence="8">
    <location>
        <begin position="78"/>
        <end position="79"/>
    </location>
    <ligand>
        <name>substrate</name>
    </ligand>
</feature>
<comment type="pathway">
    <text evidence="8">Cell wall biogenesis; peptidoglycan biosynthesis.</text>
</comment>
<dbReference type="GO" id="GO:0071555">
    <property type="term" value="P:cell wall organization"/>
    <property type="evidence" value="ECO:0007669"/>
    <property type="project" value="UniProtKB-KW"/>
</dbReference>
<dbReference type="PANTHER" id="PTHR21198:SF2">
    <property type="entry name" value="GLUTAMATE RACEMASE"/>
    <property type="match status" value="1"/>
</dbReference>
<dbReference type="GO" id="GO:0008881">
    <property type="term" value="F:glutamate racemase activity"/>
    <property type="evidence" value="ECO:0007669"/>
    <property type="project" value="UniProtKB-UniRule"/>
</dbReference>
<feature type="active site" description="Proton donor/acceptor" evidence="8">
    <location>
        <position position="188"/>
    </location>
</feature>
<feature type="active site" description="Proton donor/acceptor" evidence="8">
    <location>
        <position position="77"/>
    </location>
</feature>
<feature type="binding site" evidence="8">
    <location>
        <begin position="189"/>
        <end position="190"/>
    </location>
    <ligand>
        <name>substrate</name>
    </ligand>
</feature>
<dbReference type="NCBIfam" id="TIGR00067">
    <property type="entry name" value="glut_race"/>
    <property type="match status" value="1"/>
</dbReference>
<evidence type="ECO:0000256" key="2">
    <source>
        <dbReference type="ARBA" id="ARBA00013090"/>
    </source>
</evidence>
<dbReference type="GO" id="GO:0009252">
    <property type="term" value="P:peptidoglycan biosynthetic process"/>
    <property type="evidence" value="ECO:0007669"/>
    <property type="project" value="UniProtKB-UniRule"/>
</dbReference>
<comment type="similarity">
    <text evidence="8">Belongs to the aspartate/glutamate racemases family.</text>
</comment>
<dbReference type="EC" id="5.1.1.3" evidence="2 8"/>
<dbReference type="Proteomes" id="UP000319836">
    <property type="component" value="Unassembled WGS sequence"/>
</dbReference>
<dbReference type="InterPro" id="IPR015942">
    <property type="entry name" value="Asp/Glu/hydantoin_racemase"/>
</dbReference>
<dbReference type="InterPro" id="IPR004391">
    <property type="entry name" value="Glu_race"/>
</dbReference>
<dbReference type="Gene3D" id="3.40.50.1860">
    <property type="match status" value="2"/>
</dbReference>
<dbReference type="GO" id="GO:0008360">
    <property type="term" value="P:regulation of cell shape"/>
    <property type="evidence" value="ECO:0007669"/>
    <property type="project" value="UniProtKB-KW"/>
</dbReference>
<sequence>MPATHDPRPIGVFDSGIGGLTAVREMFRILPHESIVYFGDTARLPYGSKSRETVTRFSLEIASFLVRQNIKALLVACNTASSYALDTLIQRLDVPVVGVIEPAARAAVEKSPHGRIGVIGTWGTVASGAYPTIIERLAPGAAVISRACPLFVPLVEEGWVDHEVTRMVGEEYLLELRNGSLESLILGCTHYPLLAPLVAQLMGPDVPLVDSGAEAAHALGHLLAERGQLAPHGTPEHRFFLSDVPRTFSRVAESFLGGPLPATLGVVDQTDLPWFERTHAVEKAP</sequence>
<evidence type="ECO:0000313" key="10">
    <source>
        <dbReference type="Proteomes" id="UP000319836"/>
    </source>
</evidence>
<evidence type="ECO:0000256" key="1">
    <source>
        <dbReference type="ARBA" id="ARBA00001602"/>
    </source>
</evidence>
<evidence type="ECO:0000256" key="4">
    <source>
        <dbReference type="ARBA" id="ARBA00022984"/>
    </source>
</evidence>
<dbReference type="InterPro" id="IPR033134">
    <property type="entry name" value="Asp/Glu_racemase_AS_2"/>
</dbReference>
<organism evidence="9 10">
    <name type="scientific">Eiseniibacteriota bacterium</name>
    <dbReference type="NCBI Taxonomy" id="2212470"/>
    <lineage>
        <taxon>Bacteria</taxon>
        <taxon>Candidatus Eiseniibacteriota</taxon>
    </lineage>
</organism>
<evidence type="ECO:0000313" key="9">
    <source>
        <dbReference type="EMBL" id="TMQ69432.1"/>
    </source>
</evidence>
<dbReference type="SUPFAM" id="SSF53681">
    <property type="entry name" value="Aspartate/glutamate racemase"/>
    <property type="match status" value="2"/>
</dbReference>
<dbReference type="PROSITE" id="PS00924">
    <property type="entry name" value="ASP_GLU_RACEMASE_2"/>
    <property type="match status" value="1"/>
</dbReference>
<dbReference type="EMBL" id="VBPA01000300">
    <property type="protein sequence ID" value="TMQ69432.1"/>
    <property type="molecule type" value="Genomic_DNA"/>
</dbReference>
<keyword evidence="5 8" id="KW-0413">Isomerase</keyword>
<comment type="catalytic activity">
    <reaction evidence="1 8">
        <text>L-glutamate = D-glutamate</text>
        <dbReference type="Rhea" id="RHEA:12813"/>
        <dbReference type="ChEBI" id="CHEBI:29985"/>
        <dbReference type="ChEBI" id="CHEBI:29986"/>
        <dbReference type="EC" id="5.1.1.3"/>
    </reaction>
</comment>
<keyword evidence="6 8" id="KW-0961">Cell wall biogenesis/degradation</keyword>
<comment type="caution">
    <text evidence="9">The sequence shown here is derived from an EMBL/GenBank/DDBJ whole genome shotgun (WGS) entry which is preliminary data.</text>
</comment>
<dbReference type="Pfam" id="PF01177">
    <property type="entry name" value="Asp_Glu_race"/>
    <property type="match status" value="1"/>
</dbReference>
<dbReference type="UniPathway" id="UPA00219"/>
<dbReference type="AlphaFoldDB" id="A0A538U0M0"/>
<dbReference type="FunFam" id="3.40.50.1860:FF:000002">
    <property type="entry name" value="Glutamate racemase"/>
    <property type="match status" value="1"/>
</dbReference>
<comment type="function">
    <text evidence="8">Provides the (R)-glutamate required for cell wall biosynthesis.</text>
</comment>
<name>A0A538U0M0_UNCEI</name>
<evidence type="ECO:0000256" key="7">
    <source>
        <dbReference type="ARBA" id="ARBA00070053"/>
    </source>
</evidence>
<evidence type="ECO:0000256" key="6">
    <source>
        <dbReference type="ARBA" id="ARBA00023316"/>
    </source>
</evidence>
<keyword evidence="4 8" id="KW-0573">Peptidoglycan synthesis</keyword>
<reference evidence="9 10" key="1">
    <citation type="journal article" date="2019" name="Nat. Microbiol.">
        <title>Mediterranean grassland soil C-N compound turnover is dependent on rainfall and depth, and is mediated by genomically divergent microorganisms.</title>
        <authorList>
            <person name="Diamond S."/>
            <person name="Andeer P.F."/>
            <person name="Li Z."/>
            <person name="Crits-Christoph A."/>
            <person name="Burstein D."/>
            <person name="Anantharaman K."/>
            <person name="Lane K.R."/>
            <person name="Thomas B.C."/>
            <person name="Pan C."/>
            <person name="Northen T.R."/>
            <person name="Banfield J.F."/>
        </authorList>
    </citation>
    <scope>NUCLEOTIDE SEQUENCE [LARGE SCALE GENOMIC DNA]</scope>
    <source>
        <strain evidence="9">WS_10</strain>
    </source>
</reference>
<evidence type="ECO:0000256" key="8">
    <source>
        <dbReference type="HAMAP-Rule" id="MF_00258"/>
    </source>
</evidence>
<evidence type="ECO:0000256" key="5">
    <source>
        <dbReference type="ARBA" id="ARBA00023235"/>
    </source>
</evidence>
<dbReference type="PANTHER" id="PTHR21198">
    <property type="entry name" value="GLUTAMATE RACEMASE"/>
    <property type="match status" value="1"/>
</dbReference>
<feature type="binding site" evidence="8">
    <location>
        <begin position="46"/>
        <end position="47"/>
    </location>
    <ligand>
        <name>substrate</name>
    </ligand>
</feature>
<dbReference type="HAMAP" id="MF_00258">
    <property type="entry name" value="Glu_racemase"/>
    <property type="match status" value="1"/>
</dbReference>
<protein>
    <recommendedName>
        <fullName evidence="7 8">Glutamate racemase</fullName>
        <ecNumber evidence="2 8">5.1.1.3</ecNumber>
    </recommendedName>
</protein>
<evidence type="ECO:0000256" key="3">
    <source>
        <dbReference type="ARBA" id="ARBA00022960"/>
    </source>
</evidence>
<keyword evidence="3 8" id="KW-0133">Cell shape</keyword>